<organism evidence="1 2">
    <name type="scientific">Trichomalopsis sarcophagae</name>
    <dbReference type="NCBI Taxonomy" id="543379"/>
    <lineage>
        <taxon>Eukaryota</taxon>
        <taxon>Metazoa</taxon>
        <taxon>Ecdysozoa</taxon>
        <taxon>Arthropoda</taxon>
        <taxon>Hexapoda</taxon>
        <taxon>Insecta</taxon>
        <taxon>Pterygota</taxon>
        <taxon>Neoptera</taxon>
        <taxon>Endopterygota</taxon>
        <taxon>Hymenoptera</taxon>
        <taxon>Apocrita</taxon>
        <taxon>Proctotrupomorpha</taxon>
        <taxon>Chalcidoidea</taxon>
        <taxon>Pteromalidae</taxon>
        <taxon>Pteromalinae</taxon>
        <taxon>Trichomalopsis</taxon>
    </lineage>
</organism>
<accession>A0A232ED64</accession>
<reference evidence="1 2" key="1">
    <citation type="journal article" date="2017" name="Curr. Biol.">
        <title>The Evolution of Venom by Co-option of Single-Copy Genes.</title>
        <authorList>
            <person name="Martinson E.O."/>
            <person name="Mrinalini"/>
            <person name="Kelkar Y.D."/>
            <person name="Chang C.H."/>
            <person name="Werren J.H."/>
        </authorList>
    </citation>
    <scope>NUCLEOTIDE SEQUENCE [LARGE SCALE GENOMIC DNA]</scope>
    <source>
        <strain evidence="1 2">Alberta</strain>
        <tissue evidence="1">Whole body</tissue>
    </source>
</reference>
<dbReference type="EMBL" id="NNAY01007870">
    <property type="protein sequence ID" value="OXU16291.1"/>
    <property type="molecule type" value="Genomic_DNA"/>
</dbReference>
<dbReference type="Proteomes" id="UP000215335">
    <property type="component" value="Unassembled WGS sequence"/>
</dbReference>
<dbReference type="OrthoDB" id="7695767at2759"/>
<gene>
    <name evidence="1" type="ORF">TSAR_013394</name>
</gene>
<proteinExistence type="predicted"/>
<evidence type="ECO:0000313" key="2">
    <source>
        <dbReference type="Proteomes" id="UP000215335"/>
    </source>
</evidence>
<keyword evidence="2" id="KW-1185">Reference proteome</keyword>
<protein>
    <submittedName>
        <fullName evidence="1">Uncharacterized protein</fullName>
    </submittedName>
</protein>
<comment type="caution">
    <text evidence="1">The sequence shown here is derived from an EMBL/GenBank/DDBJ whole genome shotgun (WGS) entry which is preliminary data.</text>
</comment>
<evidence type="ECO:0000313" key="1">
    <source>
        <dbReference type="EMBL" id="OXU16291.1"/>
    </source>
</evidence>
<dbReference type="STRING" id="543379.A0A232ED64"/>
<dbReference type="AlphaFoldDB" id="A0A232ED64"/>
<sequence length="158" mass="18152">MEGFTNLDKHTPKNQQGQNGNHALVIMFQPFKGQWVQSLVLAERAGLKVDGIANDGASWNRAMWDHFGVTEKNVRVEYCRFDMTLVVFLRFSTLDQVLTRQMVISITQALVCSIRSRDDMLNLKVNCHLREEHIKPQYYQKMNVALAFQFFGAAAKDL</sequence>
<name>A0A232ED64_9HYME</name>